<accession>A0A1L9TWZ7</accession>
<keyword evidence="4" id="KW-0539">Nucleus</keyword>
<dbReference type="PANTHER" id="PTHR46910:SF3">
    <property type="entry name" value="HALOTOLERANCE PROTEIN 9-RELATED"/>
    <property type="match status" value="1"/>
</dbReference>
<dbReference type="EMBL" id="KV878582">
    <property type="protein sequence ID" value="OJJ63971.1"/>
    <property type="molecule type" value="Genomic_DNA"/>
</dbReference>
<protein>
    <recommendedName>
        <fullName evidence="6">Xylanolytic transcriptional activator regulatory domain-containing protein</fullName>
    </recommendedName>
</protein>
<dbReference type="GO" id="GO:0005634">
    <property type="term" value="C:nucleus"/>
    <property type="evidence" value="ECO:0007669"/>
    <property type="project" value="UniProtKB-SubCell"/>
</dbReference>
<dbReference type="Pfam" id="PF04082">
    <property type="entry name" value="Fungal_trans"/>
    <property type="match status" value="1"/>
</dbReference>
<dbReference type="CDD" id="cd12148">
    <property type="entry name" value="fungal_TF_MHR"/>
    <property type="match status" value="1"/>
</dbReference>
<proteinExistence type="predicted"/>
<feature type="compositionally biased region" description="Polar residues" evidence="5">
    <location>
        <begin position="26"/>
        <end position="42"/>
    </location>
</feature>
<keyword evidence="3" id="KW-0238">DNA-binding</keyword>
<keyword evidence="2" id="KW-0479">Metal-binding</keyword>
<gene>
    <name evidence="7" type="ORF">ASPSYDRAFT_63711</name>
</gene>
<dbReference type="SMART" id="SM00906">
    <property type="entry name" value="Fungal_trans"/>
    <property type="match status" value="1"/>
</dbReference>
<dbReference type="GO" id="GO:0003677">
    <property type="term" value="F:DNA binding"/>
    <property type="evidence" value="ECO:0007669"/>
    <property type="project" value="UniProtKB-KW"/>
</dbReference>
<dbReference type="GO" id="GO:0006351">
    <property type="term" value="P:DNA-templated transcription"/>
    <property type="evidence" value="ECO:0007669"/>
    <property type="project" value="InterPro"/>
</dbReference>
<dbReference type="PANTHER" id="PTHR46910">
    <property type="entry name" value="TRANSCRIPTION FACTOR PDR1"/>
    <property type="match status" value="1"/>
</dbReference>
<feature type="domain" description="Xylanolytic transcriptional activator regulatory" evidence="6">
    <location>
        <begin position="350"/>
        <end position="428"/>
    </location>
</feature>
<sequence length="653" mass="72374">MNPSRPLKRVSRACDYCRKKRLYGATCTSSDPKPPDSHTQSEPAGEKRKRDAAEVEQPEQPERSQREPVQSPIRVEEQTELAPLVQGDDAAPEFDQYAQDLGLVLAPFWPASSPLTLPLNALDLTTEETVSYPAHLTTPTQSDPAFQGLELPPIHAGLDLPPARSAHELFLRKGSSDTKFIGMGSVGSTISECLRDSVSAHGASMESTILAHLVNGIRHVDELAVSGPFQRPLLPERDFAERGIQAYYDFLHLLYPIMDAEFLDSWRQIYDDTNYSLSAIQYCRLCLVILVGNIVSPSRSYRDSWESSQRLHEQIWSLLDRIIATPFIESLQVMLLHTVFLLYCGKTGIAWMACGMAVHIAQSLGLHQHPPSQLALNAQQTTLRSRLWSVAYTLDAFLSLSEGRPSTITSPLNLGLATHRLSAQEQGLKSPDLYIHDWHVSLATISSRVVALLKNSDSLLGTLAQIGDIDAQLLAWKDSIPMQFRPDQQILADDDPPLYFLVAMLHLKYHNLMRTIHWISLTFSTELAASGGSTSNTGIDPALNLAPRIRTSESICLTSSRSVIEVLNGFESRAGSRAGGGFIVPYCMAAISVFYRQIVKEPTRHSARADLEYMRSGTLHVTALLDGVESRRHFRVLFGEMVRVAEEVVKAAN</sequence>
<evidence type="ECO:0000256" key="4">
    <source>
        <dbReference type="ARBA" id="ARBA00023242"/>
    </source>
</evidence>
<dbReference type="InterPro" id="IPR050987">
    <property type="entry name" value="AtrR-like"/>
</dbReference>
<evidence type="ECO:0000256" key="2">
    <source>
        <dbReference type="ARBA" id="ARBA00022723"/>
    </source>
</evidence>
<dbReference type="STRING" id="1036612.A0A1L9TWZ7"/>
<reference evidence="8" key="1">
    <citation type="journal article" date="2017" name="Genome Biol.">
        <title>Comparative genomics reveals high biological diversity and specific adaptations in the industrially and medically important fungal genus Aspergillus.</title>
        <authorList>
            <person name="de Vries R.P."/>
            <person name="Riley R."/>
            <person name="Wiebenga A."/>
            <person name="Aguilar-Osorio G."/>
            <person name="Amillis S."/>
            <person name="Uchima C.A."/>
            <person name="Anderluh G."/>
            <person name="Asadollahi M."/>
            <person name="Askin M."/>
            <person name="Barry K."/>
            <person name="Battaglia E."/>
            <person name="Bayram O."/>
            <person name="Benocci T."/>
            <person name="Braus-Stromeyer S.A."/>
            <person name="Caldana C."/>
            <person name="Canovas D."/>
            <person name="Cerqueira G.C."/>
            <person name="Chen F."/>
            <person name="Chen W."/>
            <person name="Choi C."/>
            <person name="Clum A."/>
            <person name="Dos Santos R.A."/>
            <person name="Damasio A.R."/>
            <person name="Diallinas G."/>
            <person name="Emri T."/>
            <person name="Fekete E."/>
            <person name="Flipphi M."/>
            <person name="Freyberg S."/>
            <person name="Gallo A."/>
            <person name="Gournas C."/>
            <person name="Habgood R."/>
            <person name="Hainaut M."/>
            <person name="Harispe M.L."/>
            <person name="Henrissat B."/>
            <person name="Hilden K.S."/>
            <person name="Hope R."/>
            <person name="Hossain A."/>
            <person name="Karabika E."/>
            <person name="Karaffa L."/>
            <person name="Karanyi Z."/>
            <person name="Krasevec N."/>
            <person name="Kuo A."/>
            <person name="Kusch H."/>
            <person name="LaButti K."/>
            <person name="Lagendijk E.L."/>
            <person name="Lapidus A."/>
            <person name="Levasseur A."/>
            <person name="Lindquist E."/>
            <person name="Lipzen A."/>
            <person name="Logrieco A.F."/>
            <person name="MacCabe A."/>
            <person name="Maekelae M.R."/>
            <person name="Malavazi I."/>
            <person name="Melin P."/>
            <person name="Meyer V."/>
            <person name="Mielnichuk N."/>
            <person name="Miskei M."/>
            <person name="Molnar A.P."/>
            <person name="Mule G."/>
            <person name="Ngan C.Y."/>
            <person name="Orejas M."/>
            <person name="Orosz E."/>
            <person name="Ouedraogo J.P."/>
            <person name="Overkamp K.M."/>
            <person name="Park H.-S."/>
            <person name="Perrone G."/>
            <person name="Piumi F."/>
            <person name="Punt P.J."/>
            <person name="Ram A.F."/>
            <person name="Ramon A."/>
            <person name="Rauscher S."/>
            <person name="Record E."/>
            <person name="Riano-Pachon D.M."/>
            <person name="Robert V."/>
            <person name="Roehrig J."/>
            <person name="Ruller R."/>
            <person name="Salamov A."/>
            <person name="Salih N.S."/>
            <person name="Samson R.A."/>
            <person name="Sandor E."/>
            <person name="Sanguinetti M."/>
            <person name="Schuetze T."/>
            <person name="Sepcic K."/>
            <person name="Shelest E."/>
            <person name="Sherlock G."/>
            <person name="Sophianopoulou V."/>
            <person name="Squina F.M."/>
            <person name="Sun H."/>
            <person name="Susca A."/>
            <person name="Todd R.B."/>
            <person name="Tsang A."/>
            <person name="Unkles S.E."/>
            <person name="van de Wiele N."/>
            <person name="van Rossen-Uffink D."/>
            <person name="Oliveira J.V."/>
            <person name="Vesth T.C."/>
            <person name="Visser J."/>
            <person name="Yu J.-H."/>
            <person name="Zhou M."/>
            <person name="Andersen M.R."/>
            <person name="Archer D.B."/>
            <person name="Baker S.E."/>
            <person name="Benoit I."/>
            <person name="Brakhage A.A."/>
            <person name="Braus G.H."/>
            <person name="Fischer R."/>
            <person name="Frisvad J.C."/>
            <person name="Goldman G.H."/>
            <person name="Houbraken J."/>
            <person name="Oakley B."/>
            <person name="Pocsi I."/>
            <person name="Scazzocchio C."/>
            <person name="Seiboth B."/>
            <person name="vanKuyk P.A."/>
            <person name="Wortman J."/>
            <person name="Dyer P.S."/>
            <person name="Grigoriev I.V."/>
        </authorList>
    </citation>
    <scope>NUCLEOTIDE SEQUENCE [LARGE SCALE GENOMIC DNA]</scope>
    <source>
        <strain evidence="8">CBS 593.65</strain>
    </source>
</reference>
<feature type="compositionally biased region" description="Basic and acidic residues" evidence="5">
    <location>
        <begin position="44"/>
        <end position="53"/>
    </location>
</feature>
<dbReference type="GeneID" id="63766319"/>
<organism evidence="7 8">
    <name type="scientific">Aspergillus sydowii CBS 593.65</name>
    <dbReference type="NCBI Taxonomy" id="1036612"/>
    <lineage>
        <taxon>Eukaryota</taxon>
        <taxon>Fungi</taxon>
        <taxon>Dikarya</taxon>
        <taxon>Ascomycota</taxon>
        <taxon>Pezizomycotina</taxon>
        <taxon>Eurotiomycetes</taxon>
        <taxon>Eurotiomycetidae</taxon>
        <taxon>Eurotiales</taxon>
        <taxon>Aspergillaceae</taxon>
        <taxon>Aspergillus</taxon>
        <taxon>Aspergillus subgen. Nidulantes</taxon>
    </lineage>
</organism>
<evidence type="ECO:0000256" key="1">
    <source>
        <dbReference type="ARBA" id="ARBA00004123"/>
    </source>
</evidence>
<evidence type="ECO:0000256" key="3">
    <source>
        <dbReference type="ARBA" id="ARBA00023125"/>
    </source>
</evidence>
<dbReference type="GO" id="GO:0003700">
    <property type="term" value="F:DNA-binding transcription factor activity"/>
    <property type="evidence" value="ECO:0007669"/>
    <property type="project" value="InterPro"/>
</dbReference>
<dbReference type="OrthoDB" id="39175at2759"/>
<evidence type="ECO:0000259" key="6">
    <source>
        <dbReference type="SMART" id="SM00906"/>
    </source>
</evidence>
<evidence type="ECO:0000313" key="8">
    <source>
        <dbReference type="Proteomes" id="UP000184356"/>
    </source>
</evidence>
<comment type="subcellular location">
    <subcellularLocation>
        <location evidence="1">Nucleus</location>
    </subcellularLocation>
</comment>
<dbReference type="Proteomes" id="UP000184356">
    <property type="component" value="Unassembled WGS sequence"/>
</dbReference>
<dbReference type="InterPro" id="IPR007219">
    <property type="entry name" value="XnlR_reg_dom"/>
</dbReference>
<name>A0A1L9TWZ7_9EURO</name>
<feature type="region of interest" description="Disordered" evidence="5">
    <location>
        <begin position="25"/>
        <end position="74"/>
    </location>
</feature>
<dbReference type="AlphaFoldDB" id="A0A1L9TWZ7"/>
<dbReference type="VEuPathDB" id="FungiDB:ASPSYDRAFT_63711"/>
<evidence type="ECO:0000313" key="7">
    <source>
        <dbReference type="EMBL" id="OJJ63971.1"/>
    </source>
</evidence>
<evidence type="ECO:0000256" key="5">
    <source>
        <dbReference type="SAM" id="MobiDB-lite"/>
    </source>
</evidence>
<dbReference type="RefSeq" id="XP_040707777.1">
    <property type="nucleotide sequence ID" value="XM_040850246.1"/>
</dbReference>
<dbReference type="GO" id="GO:0008270">
    <property type="term" value="F:zinc ion binding"/>
    <property type="evidence" value="ECO:0007669"/>
    <property type="project" value="InterPro"/>
</dbReference>
<keyword evidence="8" id="KW-1185">Reference proteome</keyword>